<dbReference type="PIRSF" id="PIRSF001065">
    <property type="entry name" value="Lysozyme_g"/>
    <property type="match status" value="1"/>
</dbReference>
<keyword evidence="5" id="KW-0929">Antimicrobial</keyword>
<feature type="active site" evidence="8">
    <location>
        <position position="110"/>
    </location>
</feature>
<dbReference type="GO" id="GO:0003796">
    <property type="term" value="F:lysozyme activity"/>
    <property type="evidence" value="ECO:0007669"/>
    <property type="project" value="UniProtKB-EC"/>
</dbReference>
<protein>
    <recommendedName>
        <fullName evidence="4">Lysozyme g</fullName>
        <ecNumber evidence="3">3.2.1.17</ecNumber>
    </recommendedName>
    <alternativeName>
        <fullName evidence="7">1,4-beta-N-acetylmuramidase</fullName>
    </alternativeName>
</protein>
<gene>
    <name evidence="9" type="primary">LOC110517266</name>
</gene>
<organism evidence="9 10">
    <name type="scientific">Oncorhynchus mykiss</name>
    <name type="common">Rainbow trout</name>
    <name type="synonym">Salmo gairdneri</name>
    <dbReference type="NCBI Taxonomy" id="8022"/>
    <lineage>
        <taxon>Eukaryota</taxon>
        <taxon>Metazoa</taxon>
        <taxon>Chordata</taxon>
        <taxon>Craniata</taxon>
        <taxon>Vertebrata</taxon>
        <taxon>Euteleostomi</taxon>
        <taxon>Actinopterygii</taxon>
        <taxon>Neopterygii</taxon>
        <taxon>Teleostei</taxon>
        <taxon>Protacanthopterygii</taxon>
        <taxon>Salmoniformes</taxon>
        <taxon>Salmonidae</taxon>
        <taxon>Salmoninae</taxon>
        <taxon>Oncorhynchus</taxon>
    </lineage>
</organism>
<dbReference type="GO" id="GO:0005576">
    <property type="term" value="C:extracellular region"/>
    <property type="evidence" value="ECO:0007669"/>
    <property type="project" value="TreeGrafter"/>
</dbReference>
<keyword evidence="5" id="KW-0081">Bacteriolytic enzyme</keyword>
<dbReference type="GO" id="GO:0009253">
    <property type="term" value="P:peptidoglycan catabolic process"/>
    <property type="evidence" value="ECO:0007669"/>
    <property type="project" value="InterPro"/>
</dbReference>
<sequence length="214" mass="23859">MAFLWAWLGDFMKVKSKYGDIMEVKTTGASKETADADGHARGYSGVTASERMAEYDKDDINNYIDIIREVGKEYEIAPALICGIISRETRGGRAIRKPSPPIVPKQGWGDYGRGFGLMQVDVDPNGGKHKRRGEWDSETHLEQATGILIDFINKIKDKFPDCTEEQQLKGGIAAYNQGIGAIHSLCKRVDENTTGKDYSNDVVARAQWYHNNLV</sequence>
<dbReference type="KEGG" id="omy:110517266"/>
<dbReference type="OrthoDB" id="10021790at2759"/>
<dbReference type="CDD" id="cd01021">
    <property type="entry name" value="GEWL"/>
    <property type="match status" value="1"/>
</dbReference>
<reference evidence="9" key="1">
    <citation type="submission" date="2020-07" db="EMBL/GenBank/DDBJ databases">
        <title>A long reads based de novo assembly of the rainbow trout Arlee double haploid line genome.</title>
        <authorList>
            <person name="Gao G."/>
            <person name="Palti Y."/>
        </authorList>
    </citation>
    <scope>NUCLEOTIDE SEQUENCE [LARGE SCALE GENOMIC DNA]</scope>
</reference>
<evidence type="ECO:0000256" key="8">
    <source>
        <dbReference type="PIRSR" id="PIRSR001065-1"/>
    </source>
</evidence>
<dbReference type="Ensembl" id="ENSOMYT00000083127.2">
    <property type="protein sequence ID" value="ENSOMYP00000076373.2"/>
    <property type="gene ID" value="ENSOMYG00000035326.2"/>
</dbReference>
<feature type="active site" evidence="8">
    <location>
        <position position="88"/>
    </location>
</feature>
<evidence type="ECO:0000256" key="4">
    <source>
        <dbReference type="ARBA" id="ARBA00016485"/>
    </source>
</evidence>
<accession>A0A8C7T0J9</accession>
<dbReference type="AlphaFoldDB" id="A0A8C7T0J9"/>
<dbReference type="InterPro" id="IPR002152">
    <property type="entry name" value="Glyco_hydro_23"/>
</dbReference>
<dbReference type="PANTHER" id="PTHR31698:SF8">
    <property type="entry name" value="LYSOZYME G-RELATED"/>
    <property type="match status" value="1"/>
</dbReference>
<dbReference type="EC" id="3.2.1.17" evidence="3"/>
<keyword evidence="10" id="KW-1185">Reference proteome</keyword>
<evidence type="ECO:0000256" key="6">
    <source>
        <dbReference type="ARBA" id="ARBA00023295"/>
    </source>
</evidence>
<evidence type="ECO:0000256" key="3">
    <source>
        <dbReference type="ARBA" id="ARBA00012732"/>
    </source>
</evidence>
<proteinExistence type="inferred from homology"/>
<evidence type="ECO:0000256" key="7">
    <source>
        <dbReference type="ARBA" id="ARBA00031262"/>
    </source>
</evidence>
<evidence type="ECO:0000313" key="10">
    <source>
        <dbReference type="Proteomes" id="UP000694395"/>
    </source>
</evidence>
<dbReference type="PANTHER" id="PTHR31698">
    <property type="entry name" value="LYSOZYME G FAMILY MEMBER"/>
    <property type="match status" value="1"/>
</dbReference>
<evidence type="ECO:0000313" key="9">
    <source>
        <dbReference type="Ensembl" id="ENSOMYP00000076373.2"/>
    </source>
</evidence>
<dbReference type="RefSeq" id="XP_036796419.1">
    <property type="nucleotide sequence ID" value="XM_036940524.1"/>
</dbReference>
<dbReference type="SUPFAM" id="SSF53955">
    <property type="entry name" value="Lysozyme-like"/>
    <property type="match status" value="1"/>
</dbReference>
<reference evidence="9" key="3">
    <citation type="submission" date="2025-09" db="UniProtKB">
        <authorList>
            <consortium name="Ensembl"/>
        </authorList>
    </citation>
    <scope>IDENTIFICATION</scope>
</reference>
<dbReference type="Proteomes" id="UP000694395">
    <property type="component" value="Chromosome 13"/>
</dbReference>
<dbReference type="Gene3D" id="1.10.530.10">
    <property type="match status" value="1"/>
</dbReference>
<dbReference type="PRINTS" id="PR00749">
    <property type="entry name" value="LYSOZYMEG"/>
</dbReference>
<evidence type="ECO:0000256" key="1">
    <source>
        <dbReference type="ARBA" id="ARBA00000632"/>
    </source>
</evidence>
<dbReference type="GO" id="GO:0050830">
    <property type="term" value="P:defense response to Gram-positive bacterium"/>
    <property type="evidence" value="ECO:0007669"/>
    <property type="project" value="TreeGrafter"/>
</dbReference>
<reference evidence="9" key="2">
    <citation type="submission" date="2025-08" db="UniProtKB">
        <authorList>
            <consortium name="Ensembl"/>
        </authorList>
    </citation>
    <scope>IDENTIFICATION</scope>
</reference>
<keyword evidence="6" id="KW-0326">Glycosidase</keyword>
<comment type="similarity">
    <text evidence="2">Belongs to the glycosyl hydrolase 23 family.</text>
</comment>
<evidence type="ECO:0000256" key="2">
    <source>
        <dbReference type="ARBA" id="ARBA00008902"/>
    </source>
</evidence>
<evidence type="ECO:0000256" key="5">
    <source>
        <dbReference type="ARBA" id="ARBA00022638"/>
    </source>
</evidence>
<dbReference type="GeneTree" id="ENSGT00390000017614"/>
<keyword evidence="6" id="KW-0378">Hydrolase</keyword>
<dbReference type="GeneID" id="110517266"/>
<dbReference type="GO" id="GO:0031640">
    <property type="term" value="P:killing of cells of another organism"/>
    <property type="evidence" value="ECO:0007669"/>
    <property type="project" value="UniProtKB-KW"/>
</dbReference>
<name>A0A8C7T0J9_ONCMY</name>
<dbReference type="InterPro" id="IPR023346">
    <property type="entry name" value="Lysozyme-like_dom_sf"/>
</dbReference>
<comment type="catalytic activity">
    <reaction evidence="1">
        <text>Hydrolysis of (1-&gt;4)-beta-linkages between N-acetylmuramic acid and N-acetyl-D-glucosamine residues in a peptidoglycan and between N-acetyl-D-glucosamine residues in chitodextrins.</text>
        <dbReference type="EC" id="3.2.1.17"/>
    </reaction>
</comment>